<evidence type="ECO:0000256" key="13">
    <source>
        <dbReference type="ARBA" id="ARBA00023157"/>
    </source>
</evidence>
<evidence type="ECO:0000256" key="1">
    <source>
        <dbReference type="ARBA" id="ARBA00004496"/>
    </source>
</evidence>
<keyword evidence="8 14" id="KW-0949">S-adenosyl-L-methionine</keyword>
<dbReference type="EC" id="2.1.1.192" evidence="14"/>
<feature type="binding site" evidence="14">
    <location>
        <position position="322"/>
    </location>
    <ligand>
        <name>S-adenosyl-L-methionine</name>
        <dbReference type="ChEBI" id="CHEBI:59789"/>
    </ligand>
</feature>
<comment type="miscellaneous">
    <text evidence="14">Reaction proceeds by a ping-pong mechanism involving intermediate methylation of a conserved cysteine residue.</text>
</comment>
<feature type="region of interest" description="Disordered" evidence="15">
    <location>
        <begin position="1"/>
        <end position="29"/>
    </location>
</feature>
<dbReference type="InterPro" id="IPR007197">
    <property type="entry name" value="rSAM"/>
</dbReference>
<dbReference type="InterPro" id="IPR004383">
    <property type="entry name" value="rRNA_lsu_MTrfase_RlmN/Cfr"/>
</dbReference>
<evidence type="ECO:0000259" key="16">
    <source>
        <dbReference type="PROSITE" id="PS51918"/>
    </source>
</evidence>
<accession>A0A831RNS7</accession>
<feature type="active site" description="Proton acceptor" evidence="14">
    <location>
        <position position="124"/>
    </location>
</feature>
<evidence type="ECO:0000256" key="4">
    <source>
        <dbReference type="ARBA" id="ARBA00022490"/>
    </source>
</evidence>
<keyword evidence="9 14" id="KW-0819">tRNA processing</keyword>
<dbReference type="Gene3D" id="3.20.20.70">
    <property type="entry name" value="Aldolase class I"/>
    <property type="match status" value="1"/>
</dbReference>
<keyword evidence="6 14" id="KW-0489">Methyltransferase</keyword>
<dbReference type="Gene3D" id="1.10.150.530">
    <property type="match status" value="1"/>
</dbReference>
<comment type="cofactor">
    <cofactor evidence="14">
        <name>[4Fe-4S] cluster</name>
        <dbReference type="ChEBI" id="CHEBI:49883"/>
    </cofactor>
    <text evidence="14">Binds 1 [4Fe-4S] cluster. The cluster is coordinated with 3 cysteines and an exchangeable S-adenosyl-L-methionine.</text>
</comment>
<comment type="caution">
    <text evidence="17">The sequence shown here is derived from an EMBL/GenBank/DDBJ whole genome shotgun (WGS) entry which is preliminary data.</text>
</comment>
<dbReference type="GO" id="GO:0002935">
    <property type="term" value="F:tRNA (adenine(37)-C2)-methyltransferase activity"/>
    <property type="evidence" value="ECO:0007669"/>
    <property type="project" value="UniProtKB-UniRule"/>
</dbReference>
<dbReference type="FunFam" id="3.20.20.70:FF:000008">
    <property type="entry name" value="Dual-specificity RNA methyltransferase RlmN"/>
    <property type="match status" value="1"/>
</dbReference>
<feature type="domain" description="Radical SAM core" evidence="16">
    <location>
        <begin position="130"/>
        <end position="360"/>
    </location>
</feature>
<feature type="binding site" evidence="14">
    <location>
        <position position="144"/>
    </location>
    <ligand>
        <name>[4Fe-4S] cluster</name>
        <dbReference type="ChEBI" id="CHEBI:49883"/>
        <note>4Fe-4S-S-AdoMet</note>
    </ligand>
</feature>
<dbReference type="SFLD" id="SFLDG01062">
    <property type="entry name" value="methyltransferase_(Class_A)"/>
    <property type="match status" value="1"/>
</dbReference>
<dbReference type="InterPro" id="IPR048641">
    <property type="entry name" value="RlmN_N"/>
</dbReference>
<dbReference type="Proteomes" id="UP000886251">
    <property type="component" value="Unassembled WGS sequence"/>
</dbReference>
<organism evidence="17 18">
    <name type="scientific">Sedimenticola thiotaurini</name>
    <dbReference type="NCBI Taxonomy" id="1543721"/>
    <lineage>
        <taxon>Bacteria</taxon>
        <taxon>Pseudomonadati</taxon>
        <taxon>Pseudomonadota</taxon>
        <taxon>Gammaproteobacteria</taxon>
        <taxon>Chromatiales</taxon>
        <taxon>Sedimenticolaceae</taxon>
        <taxon>Sedimenticola</taxon>
    </lineage>
</organism>
<comment type="function">
    <text evidence="14">Specifically methylates position 2 of adenine 2503 in 23S rRNA and position 2 of adenine 37 in tRNAs. m2A2503 modification seems to play a crucial role in the proofreading step occurring at the peptidyl transferase center and thus would serve to optimize ribosomal fidelity.</text>
</comment>
<dbReference type="AlphaFoldDB" id="A0A831RNS7"/>
<dbReference type="PROSITE" id="PS51918">
    <property type="entry name" value="RADICAL_SAM"/>
    <property type="match status" value="1"/>
</dbReference>
<feature type="binding site" evidence="14">
    <location>
        <begin position="245"/>
        <end position="247"/>
    </location>
    <ligand>
        <name>S-adenosyl-L-methionine</name>
        <dbReference type="ChEBI" id="CHEBI:59789"/>
    </ligand>
</feature>
<keyword evidence="12 14" id="KW-0411">Iron-sulfur</keyword>
<dbReference type="InterPro" id="IPR027492">
    <property type="entry name" value="RNA_MTrfase_RlmN"/>
</dbReference>
<dbReference type="CDD" id="cd01335">
    <property type="entry name" value="Radical_SAM"/>
    <property type="match status" value="1"/>
</dbReference>
<comment type="similarity">
    <text evidence="2 14">Belongs to the radical SAM superfamily. RlmN family.</text>
</comment>
<keyword evidence="13 14" id="KW-1015">Disulfide bond</keyword>
<dbReference type="EMBL" id="DRKP01000129">
    <property type="protein sequence ID" value="HEB96928.1"/>
    <property type="molecule type" value="Genomic_DNA"/>
</dbReference>
<dbReference type="SMART" id="SM00729">
    <property type="entry name" value="Elp3"/>
    <property type="match status" value="1"/>
</dbReference>
<evidence type="ECO:0000256" key="14">
    <source>
        <dbReference type="HAMAP-Rule" id="MF_01849"/>
    </source>
</evidence>
<dbReference type="SFLD" id="SFLDS00029">
    <property type="entry name" value="Radical_SAM"/>
    <property type="match status" value="1"/>
</dbReference>
<dbReference type="PANTHER" id="PTHR30544:SF5">
    <property type="entry name" value="RADICAL SAM CORE DOMAIN-CONTAINING PROTEIN"/>
    <property type="match status" value="1"/>
</dbReference>
<evidence type="ECO:0000313" key="17">
    <source>
        <dbReference type="EMBL" id="HEB96928.1"/>
    </source>
</evidence>
<evidence type="ECO:0000256" key="10">
    <source>
        <dbReference type="ARBA" id="ARBA00022723"/>
    </source>
</evidence>
<dbReference type="GO" id="GO:0019843">
    <property type="term" value="F:rRNA binding"/>
    <property type="evidence" value="ECO:0007669"/>
    <property type="project" value="UniProtKB-UniRule"/>
</dbReference>
<evidence type="ECO:0000256" key="3">
    <source>
        <dbReference type="ARBA" id="ARBA00022485"/>
    </source>
</evidence>
<evidence type="ECO:0000256" key="11">
    <source>
        <dbReference type="ARBA" id="ARBA00023004"/>
    </source>
</evidence>
<feature type="binding site" evidence="14">
    <location>
        <position position="223"/>
    </location>
    <ligand>
        <name>S-adenosyl-L-methionine</name>
        <dbReference type="ChEBI" id="CHEBI:59789"/>
    </ligand>
</feature>
<dbReference type="SUPFAM" id="SSF102114">
    <property type="entry name" value="Radical SAM enzymes"/>
    <property type="match status" value="1"/>
</dbReference>
<keyword evidence="3 14" id="KW-0004">4Fe-4S</keyword>
<feature type="binding site" evidence="14">
    <location>
        <begin position="191"/>
        <end position="192"/>
    </location>
    <ligand>
        <name>S-adenosyl-L-methionine</name>
        <dbReference type="ChEBI" id="CHEBI:59789"/>
    </ligand>
</feature>
<evidence type="ECO:0000256" key="5">
    <source>
        <dbReference type="ARBA" id="ARBA00022552"/>
    </source>
</evidence>
<dbReference type="InterPro" id="IPR006638">
    <property type="entry name" value="Elp3/MiaA/NifB-like_rSAM"/>
</dbReference>
<dbReference type="PANTHER" id="PTHR30544">
    <property type="entry name" value="23S RRNA METHYLTRANSFERASE"/>
    <property type="match status" value="1"/>
</dbReference>
<keyword evidence="11 14" id="KW-0408">Iron</keyword>
<keyword evidence="10 14" id="KW-0479">Metal-binding</keyword>
<keyword evidence="5 14" id="KW-0698">rRNA processing</keyword>
<comment type="subcellular location">
    <subcellularLocation>
        <location evidence="1 14">Cytoplasm</location>
    </subcellularLocation>
</comment>
<evidence type="ECO:0000256" key="9">
    <source>
        <dbReference type="ARBA" id="ARBA00022694"/>
    </source>
</evidence>
<evidence type="ECO:0000313" key="18">
    <source>
        <dbReference type="Proteomes" id="UP000886251"/>
    </source>
</evidence>
<dbReference type="GO" id="GO:0030488">
    <property type="term" value="P:tRNA methylation"/>
    <property type="evidence" value="ECO:0007669"/>
    <property type="project" value="UniProtKB-UniRule"/>
</dbReference>
<keyword evidence="7 14" id="KW-0808">Transferase</keyword>
<evidence type="ECO:0000256" key="12">
    <source>
        <dbReference type="ARBA" id="ARBA00023014"/>
    </source>
</evidence>
<dbReference type="GO" id="GO:0070040">
    <property type="term" value="F:rRNA (adenine(2503)-C2-)-methyltransferase activity"/>
    <property type="evidence" value="ECO:0007669"/>
    <property type="project" value="UniProtKB-UniRule"/>
</dbReference>
<sequence length="392" mass="43844">MVPTHRRPPPSRSPSSSRKASASAPAEATLGTERKINLLDLDRRAMEALFQDLGAKPFHGRNVLKWIHKHGVTDFDAMTDLSKRLRQRLAGVAEVRVPEIVFDQPSRDGTHKWVLELECGNRIETVYIPDGERATLCVSSQVGCSLDCSFCSTARQGYNRNLSVGEIIGQLWVAARQQGKPVTNVVMMGMGEPLANFDAVVSAMDIMQDDLAYMLSKYRVTLSTSGIVPALRRLREVSDVSLAVSLHAPNDELRDRLVPVNRRYPLAELIPACRDFIAGDKRRKVTWEYVMLDGVNDSDRHARELIRLLEGTPSKLNLIPFNPFPGTDYRCSPPERIEAFRQRLLRSGLIAITRKTRGDDIDAACGQLVGRVQNRRRRLPGQVVTIERSATP</sequence>
<reference evidence="17" key="1">
    <citation type="journal article" date="2020" name="mSystems">
        <title>Genome- and Community-Level Interaction Insights into Carbon Utilization and Element Cycling Functions of Hydrothermarchaeota in Hydrothermal Sediment.</title>
        <authorList>
            <person name="Zhou Z."/>
            <person name="Liu Y."/>
            <person name="Xu W."/>
            <person name="Pan J."/>
            <person name="Luo Z.H."/>
            <person name="Li M."/>
        </authorList>
    </citation>
    <scope>NUCLEOTIDE SEQUENCE [LARGE SCALE GENOMIC DNA]</scope>
    <source>
        <strain evidence="17">HyVt-443</strain>
    </source>
</reference>
<name>A0A831RNS7_9GAMM</name>
<dbReference type="Pfam" id="PF21016">
    <property type="entry name" value="RlmN_N"/>
    <property type="match status" value="1"/>
</dbReference>
<dbReference type="GO" id="GO:0046872">
    <property type="term" value="F:metal ion binding"/>
    <property type="evidence" value="ECO:0007669"/>
    <property type="project" value="UniProtKB-KW"/>
</dbReference>
<comment type="catalytic activity">
    <reaction evidence="14">
        <text>adenosine(37) in tRNA + 2 reduced [2Fe-2S]-[ferredoxin] + 2 S-adenosyl-L-methionine = 2-methyladenosine(37) in tRNA + 5'-deoxyadenosine + L-methionine + 2 oxidized [2Fe-2S]-[ferredoxin] + S-adenosyl-L-homocysteine</text>
        <dbReference type="Rhea" id="RHEA:43332"/>
        <dbReference type="Rhea" id="RHEA-COMP:10000"/>
        <dbReference type="Rhea" id="RHEA-COMP:10001"/>
        <dbReference type="Rhea" id="RHEA-COMP:10162"/>
        <dbReference type="Rhea" id="RHEA-COMP:10485"/>
        <dbReference type="ChEBI" id="CHEBI:17319"/>
        <dbReference type="ChEBI" id="CHEBI:33737"/>
        <dbReference type="ChEBI" id="CHEBI:33738"/>
        <dbReference type="ChEBI" id="CHEBI:57844"/>
        <dbReference type="ChEBI" id="CHEBI:57856"/>
        <dbReference type="ChEBI" id="CHEBI:59789"/>
        <dbReference type="ChEBI" id="CHEBI:74411"/>
        <dbReference type="ChEBI" id="CHEBI:74497"/>
        <dbReference type="EC" id="2.1.1.192"/>
    </reaction>
</comment>
<comment type="catalytic activity">
    <reaction evidence="14">
        <text>adenosine(2503) in 23S rRNA + 2 reduced [2Fe-2S]-[ferredoxin] + 2 S-adenosyl-L-methionine = 2-methyladenosine(2503) in 23S rRNA + 5'-deoxyadenosine + L-methionine + 2 oxidized [2Fe-2S]-[ferredoxin] + S-adenosyl-L-homocysteine</text>
        <dbReference type="Rhea" id="RHEA:42916"/>
        <dbReference type="Rhea" id="RHEA-COMP:10000"/>
        <dbReference type="Rhea" id="RHEA-COMP:10001"/>
        <dbReference type="Rhea" id="RHEA-COMP:10152"/>
        <dbReference type="Rhea" id="RHEA-COMP:10282"/>
        <dbReference type="ChEBI" id="CHEBI:17319"/>
        <dbReference type="ChEBI" id="CHEBI:33737"/>
        <dbReference type="ChEBI" id="CHEBI:33738"/>
        <dbReference type="ChEBI" id="CHEBI:57844"/>
        <dbReference type="ChEBI" id="CHEBI:57856"/>
        <dbReference type="ChEBI" id="CHEBI:59789"/>
        <dbReference type="ChEBI" id="CHEBI:74411"/>
        <dbReference type="ChEBI" id="CHEBI:74497"/>
        <dbReference type="EC" id="2.1.1.192"/>
    </reaction>
</comment>
<evidence type="ECO:0000256" key="2">
    <source>
        <dbReference type="ARBA" id="ARBA00007544"/>
    </source>
</evidence>
<dbReference type="GO" id="GO:0070475">
    <property type="term" value="P:rRNA base methylation"/>
    <property type="evidence" value="ECO:0007669"/>
    <property type="project" value="UniProtKB-UniRule"/>
</dbReference>
<dbReference type="NCBIfam" id="TIGR00048">
    <property type="entry name" value="rRNA_mod_RlmN"/>
    <property type="match status" value="1"/>
</dbReference>
<gene>
    <name evidence="14 17" type="primary">rlmN</name>
    <name evidence="17" type="ORF">ENI96_10925</name>
</gene>
<keyword evidence="4 14" id="KW-0963">Cytoplasm</keyword>
<comment type="caution">
    <text evidence="14">Lacks conserved residue(s) required for the propagation of feature annotation.</text>
</comment>
<proteinExistence type="inferred from homology"/>
<dbReference type="InterPro" id="IPR040072">
    <property type="entry name" value="Methyltransferase_A"/>
</dbReference>
<dbReference type="GO" id="GO:0051539">
    <property type="term" value="F:4 iron, 4 sulfur cluster binding"/>
    <property type="evidence" value="ECO:0007669"/>
    <property type="project" value="UniProtKB-UniRule"/>
</dbReference>
<evidence type="ECO:0000256" key="8">
    <source>
        <dbReference type="ARBA" id="ARBA00022691"/>
    </source>
</evidence>
<dbReference type="PIRSF" id="PIRSF006004">
    <property type="entry name" value="CHP00048"/>
    <property type="match status" value="1"/>
</dbReference>
<dbReference type="HAMAP" id="MF_01849">
    <property type="entry name" value="RNA_methyltr_RlmN"/>
    <property type="match status" value="1"/>
</dbReference>
<feature type="binding site" evidence="14">
    <location>
        <position position="151"/>
    </location>
    <ligand>
        <name>[4Fe-4S] cluster</name>
        <dbReference type="ChEBI" id="CHEBI:49883"/>
        <note>4Fe-4S-S-AdoMet</note>
    </ligand>
</feature>
<protein>
    <recommendedName>
        <fullName evidence="14">Dual-specificity RNA methyltransferase RlmN</fullName>
        <ecNumber evidence="14">2.1.1.192</ecNumber>
    </recommendedName>
    <alternativeName>
        <fullName evidence="14">23S rRNA (adenine(2503)-C(2))-methyltransferase</fullName>
    </alternativeName>
    <alternativeName>
        <fullName evidence="14">23S rRNA m2A2503 methyltransferase</fullName>
    </alternativeName>
    <alternativeName>
        <fullName evidence="14">Ribosomal RNA large subunit methyltransferase N</fullName>
    </alternativeName>
    <alternativeName>
        <fullName evidence="14">tRNA (adenine(37)-C(2))-methyltransferase</fullName>
    </alternativeName>
    <alternativeName>
        <fullName evidence="14">tRNA m2A37 methyltransferase</fullName>
    </alternativeName>
</protein>
<evidence type="ECO:0000256" key="6">
    <source>
        <dbReference type="ARBA" id="ARBA00022603"/>
    </source>
</evidence>
<dbReference type="GO" id="GO:0005737">
    <property type="term" value="C:cytoplasm"/>
    <property type="evidence" value="ECO:0007669"/>
    <property type="project" value="UniProtKB-SubCell"/>
</dbReference>
<dbReference type="SFLD" id="SFLDF00275">
    <property type="entry name" value="adenosine_C2_methyltransferase"/>
    <property type="match status" value="1"/>
</dbReference>
<feature type="compositionally biased region" description="Low complexity" evidence="15">
    <location>
        <begin position="13"/>
        <end position="26"/>
    </location>
</feature>
<feature type="active site" description="S-methylcysteine intermediate" evidence="14">
    <location>
        <position position="365"/>
    </location>
</feature>
<evidence type="ECO:0000256" key="15">
    <source>
        <dbReference type="SAM" id="MobiDB-lite"/>
    </source>
</evidence>
<feature type="binding site" evidence="14">
    <location>
        <position position="148"/>
    </location>
    <ligand>
        <name>[4Fe-4S] cluster</name>
        <dbReference type="ChEBI" id="CHEBI:49883"/>
        <note>4Fe-4S-S-AdoMet</note>
    </ligand>
</feature>
<evidence type="ECO:0000256" key="7">
    <source>
        <dbReference type="ARBA" id="ARBA00022679"/>
    </source>
</evidence>
<dbReference type="GO" id="GO:0000049">
    <property type="term" value="F:tRNA binding"/>
    <property type="evidence" value="ECO:0007669"/>
    <property type="project" value="UniProtKB-UniRule"/>
</dbReference>
<dbReference type="InterPro" id="IPR013785">
    <property type="entry name" value="Aldolase_TIM"/>
</dbReference>
<dbReference type="Pfam" id="PF04055">
    <property type="entry name" value="Radical_SAM"/>
    <property type="match status" value="1"/>
</dbReference>
<dbReference type="FunFam" id="1.10.150.530:FF:000003">
    <property type="entry name" value="Dual-specificity RNA methyltransferase RlmN"/>
    <property type="match status" value="1"/>
</dbReference>
<dbReference type="InterPro" id="IPR058240">
    <property type="entry name" value="rSAM_sf"/>
</dbReference>